<reference evidence="4 5" key="1">
    <citation type="submission" date="2012-09" db="EMBL/GenBank/DDBJ databases">
        <authorList>
            <person name="Dupont C.L."/>
            <person name="Rusch D.B."/>
            <person name="Lombardo M.-J."/>
            <person name="Novotny M."/>
            <person name="Yee-Greenbaum J."/>
            <person name="Laskin R."/>
        </authorList>
    </citation>
    <scope>NUCLEOTIDE SEQUENCE [LARGE SCALE GENOMIC DNA]</scope>
    <source>
        <strain evidence="4">SAR86E</strain>
    </source>
</reference>
<dbReference type="InterPro" id="IPR003362">
    <property type="entry name" value="Bact_transf"/>
</dbReference>
<accession>K6H0P0</accession>
<feature type="domain" description="Bacterial sugar transferase" evidence="3">
    <location>
        <begin position="9"/>
        <end position="176"/>
    </location>
</feature>
<gene>
    <name evidence="4" type="ORF">B273_0590</name>
</gene>
<comment type="similarity">
    <text evidence="1">Belongs to the bacterial sugar transferase family.</text>
</comment>
<evidence type="ECO:0000313" key="4">
    <source>
        <dbReference type="EMBL" id="EKO36123.1"/>
    </source>
</evidence>
<organism evidence="4 5">
    <name type="scientific">SAR86 cluster bacterium SAR86E</name>
    <dbReference type="NCBI Taxonomy" id="1208365"/>
    <lineage>
        <taxon>Bacteria</taxon>
        <taxon>Pseudomonadati</taxon>
        <taxon>Pseudomonadota</taxon>
        <taxon>Gammaproteobacteria</taxon>
        <taxon>SAR86 cluster</taxon>
    </lineage>
</organism>
<dbReference type="STRING" id="1208365.B273_0590"/>
<keyword evidence="2" id="KW-0472">Membrane</keyword>
<comment type="caution">
    <text evidence="4">The sequence shown here is derived from an EMBL/GenBank/DDBJ whole genome shotgun (WGS) entry which is preliminary data.</text>
</comment>
<dbReference type="Proteomes" id="UP000010310">
    <property type="component" value="Unassembled WGS sequence"/>
</dbReference>
<sequence length="190" mass="21812">MIVALRNTICIFGLILISPILLISAIFIIIEDGYPPFFIQERLGINEKIFSMYKIRTMKKQTPQDGTHNVNEKYLLSVGKLIRKLKLDEFPQIVNVIRGDINLIGPRPGLIMQEALKAERVKKYIYSVKPGITGLAQSTGFDMSDPKKLAQVDEIYIKNKSPKLMILIFMATFFKMPREILKRQLKLDEI</sequence>
<dbReference type="PANTHER" id="PTHR30576:SF10">
    <property type="entry name" value="SLL5057 PROTEIN"/>
    <property type="match status" value="1"/>
</dbReference>
<evidence type="ECO:0000256" key="1">
    <source>
        <dbReference type="ARBA" id="ARBA00006464"/>
    </source>
</evidence>
<evidence type="ECO:0000259" key="3">
    <source>
        <dbReference type="Pfam" id="PF02397"/>
    </source>
</evidence>
<evidence type="ECO:0000256" key="2">
    <source>
        <dbReference type="SAM" id="Phobius"/>
    </source>
</evidence>
<dbReference type="EMBL" id="AMWX01000012">
    <property type="protein sequence ID" value="EKO36123.1"/>
    <property type="molecule type" value="Genomic_DNA"/>
</dbReference>
<dbReference type="GO" id="GO:0016757">
    <property type="term" value="F:glycosyltransferase activity"/>
    <property type="evidence" value="ECO:0007669"/>
    <property type="project" value="UniProtKB-KW"/>
</dbReference>
<keyword evidence="4" id="KW-0808">Transferase</keyword>
<dbReference type="Pfam" id="PF02397">
    <property type="entry name" value="Bac_transf"/>
    <property type="match status" value="1"/>
</dbReference>
<keyword evidence="5" id="KW-1185">Reference proteome</keyword>
<dbReference type="PANTHER" id="PTHR30576">
    <property type="entry name" value="COLANIC BIOSYNTHESIS UDP-GLUCOSE LIPID CARRIER TRANSFERASE"/>
    <property type="match status" value="1"/>
</dbReference>
<dbReference type="AlphaFoldDB" id="K6H0P0"/>
<keyword evidence="2" id="KW-0812">Transmembrane</keyword>
<protein>
    <submittedName>
        <fullName evidence="4">Bacterial sugar transferase</fullName>
        <ecNumber evidence="4">2.4.1.-</ecNumber>
    </submittedName>
</protein>
<feature type="transmembrane region" description="Helical" evidence="2">
    <location>
        <begin position="9"/>
        <end position="30"/>
    </location>
</feature>
<proteinExistence type="inferred from homology"/>
<keyword evidence="2" id="KW-1133">Transmembrane helix</keyword>
<dbReference type="GO" id="GO:0016780">
    <property type="term" value="F:phosphotransferase activity, for other substituted phosphate groups"/>
    <property type="evidence" value="ECO:0007669"/>
    <property type="project" value="TreeGrafter"/>
</dbReference>
<name>K6H0P0_9GAMM</name>
<keyword evidence="4" id="KW-0328">Glycosyltransferase</keyword>
<dbReference type="EC" id="2.4.1.-" evidence="4"/>
<evidence type="ECO:0000313" key="5">
    <source>
        <dbReference type="Proteomes" id="UP000010310"/>
    </source>
</evidence>